<protein>
    <submittedName>
        <fullName evidence="7">Phospholipase A1 member A isoform X1</fullName>
    </submittedName>
</protein>
<dbReference type="PANTHER" id="PTHR11610">
    <property type="entry name" value="LIPASE"/>
    <property type="match status" value="1"/>
</dbReference>
<dbReference type="GO" id="GO:0016298">
    <property type="term" value="F:lipase activity"/>
    <property type="evidence" value="ECO:0007669"/>
    <property type="project" value="InterPro"/>
</dbReference>
<dbReference type="Proteomes" id="UP000092443">
    <property type="component" value="Unplaced"/>
</dbReference>
<dbReference type="PANTHER" id="PTHR11610:SF173">
    <property type="entry name" value="LIPASE DOMAIN-CONTAINING PROTEIN-RELATED"/>
    <property type="match status" value="1"/>
</dbReference>
<evidence type="ECO:0000256" key="3">
    <source>
        <dbReference type="ARBA" id="ARBA00022525"/>
    </source>
</evidence>
<comment type="similarity">
    <text evidence="2 4">Belongs to the AB hydrolase superfamily. Lipase family.</text>
</comment>
<dbReference type="Gene3D" id="3.40.50.1820">
    <property type="entry name" value="alpha/beta hydrolase"/>
    <property type="match status" value="1"/>
</dbReference>
<evidence type="ECO:0000256" key="2">
    <source>
        <dbReference type="ARBA" id="ARBA00010701"/>
    </source>
</evidence>
<dbReference type="CDD" id="cd00707">
    <property type="entry name" value="Pancreat_lipase_like"/>
    <property type="match status" value="1"/>
</dbReference>
<evidence type="ECO:0000313" key="6">
    <source>
        <dbReference type="Proteomes" id="UP000092443"/>
    </source>
</evidence>
<evidence type="ECO:0000256" key="4">
    <source>
        <dbReference type="RuleBase" id="RU004262"/>
    </source>
</evidence>
<reference evidence="7" key="1">
    <citation type="submission" date="2025-08" db="UniProtKB">
        <authorList>
            <consortium name="RefSeq"/>
        </authorList>
    </citation>
    <scope>IDENTIFICATION</scope>
    <source>
        <tissue evidence="7">Whole body pupa</tissue>
    </source>
</reference>
<comment type="subcellular location">
    <subcellularLocation>
        <location evidence="1">Secreted</location>
    </subcellularLocation>
</comment>
<dbReference type="InterPro" id="IPR029058">
    <property type="entry name" value="AB_hydrolase_fold"/>
</dbReference>
<dbReference type="InterPro" id="IPR000734">
    <property type="entry name" value="TAG_lipase"/>
</dbReference>
<evidence type="ECO:0000313" key="7">
    <source>
        <dbReference type="RefSeq" id="XP_037879939.1"/>
    </source>
</evidence>
<sequence length="338" mass="37403">MGFVVYLSFYKNSGNASPVDILIEKANIYYQQPLKNGLTQEIILKDLNEVQFLKDFKLIIHGFTASRLHSSIKPLKQAYLDQGKDNVLLADWSEAAKVDYPTARKIVRKVSLTLAKILENFIKKFNIEKSEIHIIGHSLGAHIAGCVGHYFSGSLGRVTGLDPALPLFTPKSSDSLNSNSAQFVDVIHTDYPVFGDILPRGTLDFYPNYGFTGQKGCDEFDLAAASKLIFKAYSCSHNRAVLLYAESIGLPRNFPSIPCNLHGIKSRNIGICHQEIVERGLTINSLREAIAAMDNDTVVYMGEGTPKRNILVVKTIHDSFKPAVPTGNLFLDKVKGNQ</sequence>
<name>A0A8U0W4A0_9MUSC</name>
<dbReference type="InterPro" id="IPR013818">
    <property type="entry name" value="Lipase"/>
</dbReference>
<accession>A0A8U0W4A0</accession>
<dbReference type="GO" id="GO:0017171">
    <property type="term" value="F:serine hydrolase activity"/>
    <property type="evidence" value="ECO:0007669"/>
    <property type="project" value="TreeGrafter"/>
</dbReference>
<dbReference type="SUPFAM" id="SSF53474">
    <property type="entry name" value="alpha/beta-Hydrolases"/>
    <property type="match status" value="1"/>
</dbReference>
<dbReference type="PRINTS" id="PR00821">
    <property type="entry name" value="TAGLIPASE"/>
</dbReference>
<organism evidence="6 7">
    <name type="scientific">Glossina fuscipes</name>
    <dbReference type="NCBI Taxonomy" id="7396"/>
    <lineage>
        <taxon>Eukaryota</taxon>
        <taxon>Metazoa</taxon>
        <taxon>Ecdysozoa</taxon>
        <taxon>Arthropoda</taxon>
        <taxon>Hexapoda</taxon>
        <taxon>Insecta</taxon>
        <taxon>Pterygota</taxon>
        <taxon>Neoptera</taxon>
        <taxon>Endopterygota</taxon>
        <taxon>Diptera</taxon>
        <taxon>Brachycera</taxon>
        <taxon>Muscomorpha</taxon>
        <taxon>Hippoboscoidea</taxon>
        <taxon>Glossinidae</taxon>
        <taxon>Glossina</taxon>
    </lineage>
</organism>
<dbReference type="RefSeq" id="XP_037879939.1">
    <property type="nucleotide sequence ID" value="XM_038024011.1"/>
</dbReference>
<proteinExistence type="inferred from homology"/>
<dbReference type="GO" id="GO:0016042">
    <property type="term" value="P:lipid catabolic process"/>
    <property type="evidence" value="ECO:0007669"/>
    <property type="project" value="TreeGrafter"/>
</dbReference>
<dbReference type="InterPro" id="IPR033906">
    <property type="entry name" value="Lipase_N"/>
</dbReference>
<keyword evidence="3" id="KW-0964">Secreted</keyword>
<evidence type="ECO:0000256" key="1">
    <source>
        <dbReference type="ARBA" id="ARBA00004613"/>
    </source>
</evidence>
<dbReference type="GO" id="GO:0005615">
    <property type="term" value="C:extracellular space"/>
    <property type="evidence" value="ECO:0007669"/>
    <property type="project" value="TreeGrafter"/>
</dbReference>
<feature type="domain" description="Lipase" evidence="5">
    <location>
        <begin position="49"/>
        <end position="260"/>
    </location>
</feature>
<evidence type="ECO:0000259" key="5">
    <source>
        <dbReference type="Pfam" id="PF00151"/>
    </source>
</evidence>
<keyword evidence="6" id="KW-1185">Reference proteome</keyword>
<dbReference type="Pfam" id="PF00151">
    <property type="entry name" value="Lipase"/>
    <property type="match status" value="1"/>
</dbReference>
<gene>
    <name evidence="7" type="primary">LOC119631628</name>
</gene>
<dbReference type="GeneID" id="119631628"/>
<dbReference type="KEGG" id="gfs:119631628"/>
<dbReference type="AlphaFoldDB" id="A0A8U0W4A0"/>